<organism evidence="1 2">
    <name type="scientific">Methyloglobulus morosus KoM1</name>
    <dbReference type="NCBI Taxonomy" id="1116472"/>
    <lineage>
        <taxon>Bacteria</taxon>
        <taxon>Pseudomonadati</taxon>
        <taxon>Pseudomonadota</taxon>
        <taxon>Gammaproteobacteria</taxon>
        <taxon>Methylococcales</taxon>
        <taxon>Methylococcaceae</taxon>
        <taxon>Methyloglobulus</taxon>
    </lineage>
</organism>
<dbReference type="Proteomes" id="UP000017842">
    <property type="component" value="Unassembled WGS sequence"/>
</dbReference>
<dbReference type="EMBL" id="AYLO01000124">
    <property type="protein sequence ID" value="ESS69440.1"/>
    <property type="molecule type" value="Genomic_DNA"/>
</dbReference>
<comment type="caution">
    <text evidence="1">The sequence shown here is derived from an EMBL/GenBank/DDBJ whole genome shotgun (WGS) entry which is preliminary data.</text>
</comment>
<sequence>MKSPLLLVIGLGIILISYTVLINRDVSTDLQLAGVWTYGAGGKFTINLHFRLPSNFTMTPEKMYLAYGKYCKGPYFCDYFADKQFYYIVPNWNFIGHFPWQTVPSSAKVIVDGTTGELRKRRVDRGD</sequence>
<keyword evidence="2" id="KW-1185">Reference proteome</keyword>
<reference evidence="1 2" key="1">
    <citation type="journal article" date="2013" name="Genome Announc.">
        <title>Draft Genome Sequence of the Methanotrophic Gammaproteobacterium Methyloglobulus morosus DSM 22980 Strain KoM1.</title>
        <authorList>
            <person name="Poehlein A."/>
            <person name="Deutzmann J.S."/>
            <person name="Daniel R."/>
            <person name="Simeonova D.D."/>
        </authorList>
    </citation>
    <scope>NUCLEOTIDE SEQUENCE [LARGE SCALE GENOMIC DNA]</scope>
    <source>
        <strain evidence="1 2">KoM1</strain>
    </source>
</reference>
<gene>
    <name evidence="1" type="ORF">MGMO_134c00150</name>
</gene>
<dbReference type="STRING" id="1116472.MGMO_134c00150"/>
<accession>V5B852</accession>
<proteinExistence type="predicted"/>
<protein>
    <submittedName>
        <fullName evidence="1">Uncharacterized protein</fullName>
    </submittedName>
</protein>
<evidence type="ECO:0000313" key="2">
    <source>
        <dbReference type="Proteomes" id="UP000017842"/>
    </source>
</evidence>
<dbReference type="RefSeq" id="WP_023496037.1">
    <property type="nucleotide sequence ID" value="NZ_AYLO01000124.1"/>
</dbReference>
<name>V5B852_9GAMM</name>
<dbReference type="AlphaFoldDB" id="V5B852"/>
<evidence type="ECO:0000313" key="1">
    <source>
        <dbReference type="EMBL" id="ESS69440.1"/>
    </source>
</evidence>